<dbReference type="Gene3D" id="3.40.1710.10">
    <property type="entry name" value="abc type-2 transporter like domain"/>
    <property type="match status" value="1"/>
</dbReference>
<dbReference type="AlphaFoldDB" id="A0A0J5SC10"/>
<organism evidence="1 2">
    <name type="scientific">Rossellomorea marisflavi</name>
    <dbReference type="NCBI Taxonomy" id="189381"/>
    <lineage>
        <taxon>Bacteria</taxon>
        <taxon>Bacillati</taxon>
        <taxon>Bacillota</taxon>
        <taxon>Bacilli</taxon>
        <taxon>Bacillales</taxon>
        <taxon>Bacillaceae</taxon>
        <taxon>Rossellomorea</taxon>
    </lineage>
</organism>
<dbReference type="GO" id="GO:0140359">
    <property type="term" value="F:ABC-type transporter activity"/>
    <property type="evidence" value="ECO:0007669"/>
    <property type="project" value="InterPro"/>
</dbReference>
<comment type="caution">
    <text evidence="1">The sequence shown here is derived from an EMBL/GenBank/DDBJ whole genome shotgun (WGS) entry which is preliminary data.</text>
</comment>
<dbReference type="PANTHER" id="PTHR43471:SF3">
    <property type="entry name" value="ABC TRANSPORTER PERMEASE PROTEIN NATB"/>
    <property type="match status" value="1"/>
</dbReference>
<dbReference type="RefSeq" id="WP_048005075.1">
    <property type="nucleotide sequence ID" value="NZ_CAXQIX010000049.1"/>
</dbReference>
<dbReference type="OrthoDB" id="5486437at2"/>
<dbReference type="PATRIC" id="fig|189381.11.peg.3182"/>
<gene>
    <name evidence="1" type="ORF">AV649_21185</name>
</gene>
<proteinExistence type="predicted"/>
<sequence length="385" mass="42124">MLLNIFKKEMKDAFRDRRTLLLTVLLPILMMTALTFFYEGMMSDSEGDSYTLAVSKDVSDEQLALFQGDKSIDVAKVEDPESSVKDGDALAAVVFSNDFMGSVQRGEEATVTIVGDSMSENSSLLMSKVTAYLSGYEKSVTAERLKSEGLDESTIQPFTMTQQELSEEDTGLFLIALIIPMMMALAIGIGAGPVSADLFAGEKEKKTMEALLITPVKRSTLLWAKWLTISSLGLITGMITLLVVTVEIAFFTENLRKGISFGDQLPLIVGLALVVAVVYAMFNASILMLTSIAGKTIKEAQSYSTPVMMLAVFPSLFISGVSVNELAAHHFLIPILNMFSILKELIYGVVDPVHLSMMIGTNLIVVVVIFIIGRIMFLKDKWVMN</sequence>
<dbReference type="Proteomes" id="UP000076510">
    <property type="component" value="Unassembled WGS sequence"/>
</dbReference>
<dbReference type="EMBL" id="LQQY01000022">
    <property type="protein sequence ID" value="KZE47432.1"/>
    <property type="molecule type" value="Genomic_DNA"/>
</dbReference>
<evidence type="ECO:0000313" key="2">
    <source>
        <dbReference type="Proteomes" id="UP000076510"/>
    </source>
</evidence>
<dbReference type="GO" id="GO:0005886">
    <property type="term" value="C:plasma membrane"/>
    <property type="evidence" value="ECO:0007669"/>
    <property type="project" value="UniProtKB-SubCell"/>
</dbReference>
<dbReference type="Pfam" id="PF12679">
    <property type="entry name" value="ABC2_membrane_2"/>
    <property type="match status" value="1"/>
</dbReference>
<reference evidence="2" key="1">
    <citation type="submission" date="2016-01" db="EMBL/GenBank/DDBJ databases">
        <title>Whole genome sequencing of Bhargavaea cecembensis T14.</title>
        <authorList>
            <person name="Hong K.W."/>
        </authorList>
    </citation>
    <scope>NUCLEOTIDE SEQUENCE [LARGE SCALE GENOMIC DNA]</scope>
    <source>
        <strain evidence="2">M19</strain>
    </source>
</reference>
<protein>
    <submittedName>
        <fullName evidence="1">Sodium ABC transporter permease</fullName>
    </submittedName>
</protein>
<name>A0A0J5SC10_9BACI</name>
<accession>A0A0J5SC10</accession>
<dbReference type="PANTHER" id="PTHR43471">
    <property type="entry name" value="ABC TRANSPORTER PERMEASE"/>
    <property type="match status" value="1"/>
</dbReference>
<evidence type="ECO:0000313" key="1">
    <source>
        <dbReference type="EMBL" id="KZE47432.1"/>
    </source>
</evidence>